<dbReference type="InterPro" id="IPR002913">
    <property type="entry name" value="START_lipid-bd_dom"/>
</dbReference>
<keyword evidence="9" id="KW-0445">Lipid transport</keyword>
<keyword evidence="4" id="KW-0813">Transport</keyword>
<keyword evidence="5" id="KW-0963">Cytoplasm</keyword>
<dbReference type="GO" id="GO:0006869">
    <property type="term" value="P:lipid transport"/>
    <property type="evidence" value="ECO:0007669"/>
    <property type="project" value="UniProtKB-KW"/>
</dbReference>
<dbReference type="GO" id="GO:0031514">
    <property type="term" value="C:motile cilium"/>
    <property type="evidence" value="ECO:0007669"/>
    <property type="project" value="UniProtKB-SubCell"/>
</dbReference>
<dbReference type="CDD" id="cd08871">
    <property type="entry name" value="START_STARD10-like"/>
    <property type="match status" value="1"/>
</dbReference>
<evidence type="ECO:0000256" key="9">
    <source>
        <dbReference type="ARBA" id="ARBA00023055"/>
    </source>
</evidence>
<keyword evidence="12" id="KW-0472">Membrane</keyword>
<dbReference type="GO" id="GO:0008289">
    <property type="term" value="F:lipid binding"/>
    <property type="evidence" value="ECO:0007669"/>
    <property type="project" value="UniProtKB-KW"/>
</dbReference>
<comment type="subcellular location">
    <subcellularLocation>
        <location evidence="1">Cell projection</location>
        <location evidence="1">Cilium</location>
        <location evidence="1">Flagellum</location>
    </subcellularLocation>
    <subcellularLocation>
        <location evidence="3">Cytoplasm</location>
    </subcellularLocation>
    <subcellularLocation>
        <location evidence="2">Membrane</location>
    </subcellularLocation>
</comment>
<dbReference type="Gene3D" id="3.30.530.20">
    <property type="match status" value="1"/>
</dbReference>
<evidence type="ECO:0000256" key="1">
    <source>
        <dbReference type="ARBA" id="ARBA00004230"/>
    </source>
</evidence>
<dbReference type="GO" id="GO:0005829">
    <property type="term" value="C:cytosol"/>
    <property type="evidence" value="ECO:0007669"/>
    <property type="project" value="UniProtKB-ARBA"/>
</dbReference>
<keyword evidence="11" id="KW-0446">Lipid-binding</keyword>
<evidence type="ECO:0000256" key="14">
    <source>
        <dbReference type="ARBA" id="ARBA00070345"/>
    </source>
</evidence>
<dbReference type="EMBL" id="CAJOBD010000124">
    <property type="protein sequence ID" value="CAF3585072.1"/>
    <property type="molecule type" value="Genomic_DNA"/>
</dbReference>
<dbReference type="Pfam" id="PF01852">
    <property type="entry name" value="START"/>
    <property type="match status" value="1"/>
</dbReference>
<dbReference type="Proteomes" id="UP000663864">
    <property type="component" value="Unassembled WGS sequence"/>
</dbReference>
<dbReference type="InterPro" id="IPR023393">
    <property type="entry name" value="START-like_dom_sf"/>
</dbReference>
<dbReference type="Proteomes" id="UP000663836">
    <property type="component" value="Unassembled WGS sequence"/>
</dbReference>
<comment type="caution">
    <text evidence="18">The sequence shown here is derived from an EMBL/GenBank/DDBJ whole genome shotgun (WGS) entry which is preliminary data.</text>
</comment>
<reference evidence="18" key="1">
    <citation type="submission" date="2021-02" db="EMBL/GenBank/DDBJ databases">
        <authorList>
            <person name="Nowell W R."/>
        </authorList>
    </citation>
    <scope>NUCLEOTIDE SEQUENCE</scope>
</reference>
<dbReference type="AlphaFoldDB" id="A0A814BHA7"/>
<dbReference type="SMART" id="SM00234">
    <property type="entry name" value="START"/>
    <property type="match status" value="1"/>
</dbReference>
<keyword evidence="6" id="KW-0597">Phosphoprotein</keyword>
<organism evidence="18 20">
    <name type="scientific">Rotaria sordida</name>
    <dbReference type="NCBI Taxonomy" id="392033"/>
    <lineage>
        <taxon>Eukaryota</taxon>
        <taxon>Metazoa</taxon>
        <taxon>Spiralia</taxon>
        <taxon>Gnathifera</taxon>
        <taxon>Rotifera</taxon>
        <taxon>Eurotatoria</taxon>
        <taxon>Bdelloidea</taxon>
        <taxon>Philodinida</taxon>
        <taxon>Philodinidae</taxon>
        <taxon>Rotaria</taxon>
    </lineage>
</organism>
<evidence type="ECO:0000313" key="18">
    <source>
        <dbReference type="EMBL" id="CAF0929643.1"/>
    </source>
</evidence>
<dbReference type="PANTHER" id="PTHR19308:SF14">
    <property type="entry name" value="START DOMAIN-CONTAINING PROTEIN"/>
    <property type="match status" value="1"/>
</dbReference>
<sequence>MMKVGEIFLPDDQDFRQFKIDCTTDQGWTVCYDKSSCRVSTKKNSLSQFDVLRIQSEFQGISSELLYDVIHDGEFRQTWDTAMLEGYEICSVLPNSDIGYYSIKSPPPFKNRDFVTQRCWLDLGRNSEKYIINHSVNHLREPPRKNCIRGISYLTGYLIIPSGPSSCTFYYMTQSDPGGSLPAWLVNKISKVLAPKLMKRLAKACTKYDKWKAKNQPSHKPWLYPEQMTVARYNPNEIGTFDVNETLTTSANTGEASVGENTVEIDTYMKDD</sequence>
<keyword evidence="13" id="KW-0966">Cell projection</keyword>
<evidence type="ECO:0000256" key="11">
    <source>
        <dbReference type="ARBA" id="ARBA00023121"/>
    </source>
</evidence>
<accession>A0A814BHA7</accession>
<evidence type="ECO:0000259" key="17">
    <source>
        <dbReference type="PROSITE" id="PS50848"/>
    </source>
</evidence>
<evidence type="ECO:0000256" key="10">
    <source>
        <dbReference type="ARBA" id="ARBA00023069"/>
    </source>
</evidence>
<evidence type="ECO:0000256" key="2">
    <source>
        <dbReference type="ARBA" id="ARBA00004370"/>
    </source>
</evidence>
<evidence type="ECO:0000256" key="13">
    <source>
        <dbReference type="ARBA" id="ARBA00023273"/>
    </source>
</evidence>
<evidence type="ECO:0000256" key="16">
    <source>
        <dbReference type="ARBA" id="ARBA00080073"/>
    </source>
</evidence>
<dbReference type="EMBL" id="CAJNOT010000294">
    <property type="protein sequence ID" value="CAF0929643.1"/>
    <property type="molecule type" value="Genomic_DNA"/>
</dbReference>
<proteinExistence type="predicted"/>
<dbReference type="GO" id="GO:0016020">
    <property type="term" value="C:membrane"/>
    <property type="evidence" value="ECO:0007669"/>
    <property type="project" value="UniProtKB-SubCell"/>
</dbReference>
<dbReference type="InterPro" id="IPR041951">
    <property type="entry name" value="STARD10_START"/>
</dbReference>
<evidence type="ECO:0000256" key="5">
    <source>
        <dbReference type="ARBA" id="ARBA00022490"/>
    </source>
</evidence>
<protein>
    <recommendedName>
        <fullName evidence="14">START domain-containing protein 10</fullName>
    </recommendedName>
    <alternativeName>
        <fullName evidence="15">PCTP-like protein</fullName>
    </alternativeName>
    <alternativeName>
        <fullName evidence="16">StAR-related lipid transfer protein 10</fullName>
    </alternativeName>
</protein>
<evidence type="ECO:0000313" key="19">
    <source>
        <dbReference type="EMBL" id="CAF3585072.1"/>
    </source>
</evidence>
<evidence type="ECO:0000256" key="12">
    <source>
        <dbReference type="ARBA" id="ARBA00023136"/>
    </source>
</evidence>
<dbReference type="SUPFAM" id="SSF55961">
    <property type="entry name" value="Bet v1-like"/>
    <property type="match status" value="1"/>
</dbReference>
<dbReference type="FunFam" id="3.30.530.20:FF:000008">
    <property type="entry name" value="START domain containing 10"/>
    <property type="match status" value="1"/>
</dbReference>
<keyword evidence="7" id="KW-0282">Flagellum</keyword>
<evidence type="ECO:0000256" key="3">
    <source>
        <dbReference type="ARBA" id="ARBA00004496"/>
    </source>
</evidence>
<feature type="domain" description="START" evidence="17">
    <location>
        <begin position="23"/>
        <end position="210"/>
    </location>
</feature>
<keyword evidence="10" id="KW-0969">Cilium</keyword>
<dbReference type="PANTHER" id="PTHR19308">
    <property type="entry name" value="PHOSPHATIDYLCHOLINE TRANSFER PROTEIN"/>
    <property type="match status" value="1"/>
</dbReference>
<dbReference type="PROSITE" id="PS50848">
    <property type="entry name" value="START"/>
    <property type="match status" value="1"/>
</dbReference>
<name>A0A814BHA7_9BILA</name>
<evidence type="ECO:0000256" key="8">
    <source>
        <dbReference type="ARBA" id="ARBA00022990"/>
    </source>
</evidence>
<evidence type="ECO:0000313" key="20">
    <source>
        <dbReference type="Proteomes" id="UP000663864"/>
    </source>
</evidence>
<keyword evidence="8" id="KW-0007">Acetylation</keyword>
<evidence type="ECO:0000256" key="7">
    <source>
        <dbReference type="ARBA" id="ARBA00022846"/>
    </source>
</evidence>
<evidence type="ECO:0000256" key="4">
    <source>
        <dbReference type="ARBA" id="ARBA00022448"/>
    </source>
</evidence>
<dbReference type="InterPro" id="IPR051213">
    <property type="entry name" value="START_lipid_transfer"/>
</dbReference>
<gene>
    <name evidence="19" type="ORF">JBS370_LOCUS3007</name>
    <name evidence="18" type="ORF">ZHD862_LOCUS8861</name>
</gene>
<evidence type="ECO:0000256" key="15">
    <source>
        <dbReference type="ARBA" id="ARBA00076937"/>
    </source>
</evidence>
<evidence type="ECO:0000256" key="6">
    <source>
        <dbReference type="ARBA" id="ARBA00022553"/>
    </source>
</evidence>